<gene>
    <name evidence="2" type="ORF">P5673_017427</name>
</gene>
<evidence type="ECO:0000256" key="1">
    <source>
        <dbReference type="SAM" id="MobiDB-lite"/>
    </source>
</evidence>
<evidence type="ECO:0000313" key="3">
    <source>
        <dbReference type="Proteomes" id="UP001249851"/>
    </source>
</evidence>
<dbReference type="Proteomes" id="UP001249851">
    <property type="component" value="Unassembled WGS sequence"/>
</dbReference>
<accession>A0AAD9V3Y9</accession>
<evidence type="ECO:0000313" key="2">
    <source>
        <dbReference type="EMBL" id="KAK2559865.1"/>
    </source>
</evidence>
<dbReference type="EMBL" id="JARQWQ010000038">
    <property type="protein sequence ID" value="KAK2559865.1"/>
    <property type="molecule type" value="Genomic_DNA"/>
</dbReference>
<organism evidence="2 3">
    <name type="scientific">Acropora cervicornis</name>
    <name type="common">Staghorn coral</name>
    <dbReference type="NCBI Taxonomy" id="6130"/>
    <lineage>
        <taxon>Eukaryota</taxon>
        <taxon>Metazoa</taxon>
        <taxon>Cnidaria</taxon>
        <taxon>Anthozoa</taxon>
        <taxon>Hexacorallia</taxon>
        <taxon>Scleractinia</taxon>
        <taxon>Astrocoeniina</taxon>
        <taxon>Acroporidae</taxon>
        <taxon>Acropora</taxon>
    </lineage>
</organism>
<proteinExistence type="predicted"/>
<keyword evidence="3" id="KW-1185">Reference proteome</keyword>
<feature type="region of interest" description="Disordered" evidence="1">
    <location>
        <begin position="44"/>
        <end position="64"/>
    </location>
</feature>
<name>A0AAD9V3Y9_ACRCE</name>
<dbReference type="AlphaFoldDB" id="A0AAD9V3Y9"/>
<reference evidence="2" key="1">
    <citation type="journal article" date="2023" name="G3 (Bethesda)">
        <title>Whole genome assembly and annotation of the endangered Caribbean coral Acropora cervicornis.</title>
        <authorList>
            <person name="Selwyn J.D."/>
            <person name="Vollmer S.V."/>
        </authorList>
    </citation>
    <scope>NUCLEOTIDE SEQUENCE</scope>
    <source>
        <strain evidence="2">K2</strain>
    </source>
</reference>
<protein>
    <submittedName>
        <fullName evidence="2">Uncharacterized protein</fullName>
    </submittedName>
</protein>
<sequence>MFPTRDNTFIRTRAQISNVFSDKLREPNSSAMDAFPVCFASNGRPSFSRYKHQQQTEKLESQVQ</sequence>
<reference evidence="2" key="2">
    <citation type="journal article" date="2023" name="Science">
        <title>Genomic signatures of disease resistance in endangered staghorn corals.</title>
        <authorList>
            <person name="Vollmer S.V."/>
            <person name="Selwyn J.D."/>
            <person name="Despard B.A."/>
            <person name="Roesel C.L."/>
        </authorList>
    </citation>
    <scope>NUCLEOTIDE SEQUENCE</scope>
    <source>
        <strain evidence="2">K2</strain>
    </source>
</reference>
<feature type="compositionally biased region" description="Basic and acidic residues" evidence="1">
    <location>
        <begin position="54"/>
        <end position="64"/>
    </location>
</feature>
<comment type="caution">
    <text evidence="2">The sequence shown here is derived from an EMBL/GenBank/DDBJ whole genome shotgun (WGS) entry which is preliminary data.</text>
</comment>